<evidence type="ECO:0000313" key="3">
    <source>
        <dbReference type="EMBL" id="GIZ36585.1"/>
    </source>
</evidence>
<dbReference type="AlphaFoldDB" id="A0A9P3FBH4"/>
<dbReference type="GO" id="GO:0016491">
    <property type="term" value="F:oxidoreductase activity"/>
    <property type="evidence" value="ECO:0007669"/>
    <property type="project" value="UniProtKB-KW"/>
</dbReference>
<dbReference type="EMBL" id="BOLY01000001">
    <property type="protein sequence ID" value="GIZ36585.1"/>
    <property type="molecule type" value="Genomic_DNA"/>
</dbReference>
<dbReference type="InterPro" id="IPR023210">
    <property type="entry name" value="NADP_OxRdtase_dom"/>
</dbReference>
<dbReference type="PANTHER" id="PTHR43364">
    <property type="entry name" value="NADH-SPECIFIC METHYLGLYOXAL REDUCTASE-RELATED"/>
    <property type="match status" value="1"/>
</dbReference>
<name>A0A9P3FBH4_9PEZI</name>
<reference evidence="3 4" key="1">
    <citation type="submission" date="2021-01" db="EMBL/GenBank/DDBJ databases">
        <title>Cercospora kikuchii MAFF 305040 whole genome shotgun sequence.</title>
        <authorList>
            <person name="Kashiwa T."/>
            <person name="Suzuki T."/>
        </authorList>
    </citation>
    <scope>NUCLEOTIDE SEQUENCE [LARGE SCALE GENOMIC DNA]</scope>
    <source>
        <strain evidence="3 4">MAFF 305040</strain>
    </source>
</reference>
<dbReference type="CDD" id="cd19075">
    <property type="entry name" value="AKR_AKR7A1-5"/>
    <property type="match status" value="1"/>
</dbReference>
<organism evidence="3 4">
    <name type="scientific">Cercospora kikuchii</name>
    <dbReference type="NCBI Taxonomy" id="84275"/>
    <lineage>
        <taxon>Eukaryota</taxon>
        <taxon>Fungi</taxon>
        <taxon>Dikarya</taxon>
        <taxon>Ascomycota</taxon>
        <taxon>Pezizomycotina</taxon>
        <taxon>Dothideomycetes</taxon>
        <taxon>Dothideomycetidae</taxon>
        <taxon>Mycosphaerellales</taxon>
        <taxon>Mycosphaerellaceae</taxon>
        <taxon>Cercospora</taxon>
    </lineage>
</organism>
<keyword evidence="1" id="KW-0560">Oxidoreductase</keyword>
<dbReference type="PANTHER" id="PTHR43364:SF4">
    <property type="entry name" value="NAD(P)-LINKED OXIDOREDUCTASE SUPERFAMILY PROTEIN"/>
    <property type="match status" value="1"/>
</dbReference>
<dbReference type="Proteomes" id="UP000825890">
    <property type="component" value="Unassembled WGS sequence"/>
</dbReference>
<evidence type="ECO:0000256" key="1">
    <source>
        <dbReference type="ARBA" id="ARBA00023002"/>
    </source>
</evidence>
<protein>
    <recommendedName>
        <fullName evidence="2">NADP-dependent oxidoreductase domain-containing protein</fullName>
    </recommendedName>
</protein>
<dbReference type="OrthoDB" id="2310150at2759"/>
<comment type="caution">
    <text evidence="3">The sequence shown here is derived from an EMBL/GenBank/DDBJ whole genome shotgun (WGS) entry which is preliminary data.</text>
</comment>
<proteinExistence type="predicted"/>
<sequence>MSAPTYVFGSHQIGDNSAEELEHILNVLKKNNVKIIDTARVYTDSEKRLGEIGASKSFAIDTKSPSFVPKALSRDSLTAGIDESLSSLKTNKVEIYYLHAPDAGTSIEETVDTIQELHRQGRFERFGLSNFVLEDVRKIHAYAASTGGIIPSVYQGHYNAFARTIEKDLFPLLRKLKMSFYAYSPLAGGFFAKDPEKLARNSEGGRFDASTLAGQMYNSLYNKPVVVEGLKQWRKLAEEVGETSESLAYRWVTFHSQLDPKKGDAVIIGARRPGQLERTFETLNAGPLKTETVEKIEKLWALVEADAPLDNFNSWAKDFVGAHP</sequence>
<dbReference type="RefSeq" id="XP_044651072.1">
    <property type="nucleotide sequence ID" value="XM_044795137.1"/>
</dbReference>
<dbReference type="InterPro" id="IPR036812">
    <property type="entry name" value="NAD(P)_OxRdtase_dom_sf"/>
</dbReference>
<evidence type="ECO:0000313" key="4">
    <source>
        <dbReference type="Proteomes" id="UP000825890"/>
    </source>
</evidence>
<feature type="domain" description="NADP-dependent oxidoreductase" evidence="2">
    <location>
        <begin position="8"/>
        <end position="300"/>
    </location>
</feature>
<dbReference type="Pfam" id="PF00248">
    <property type="entry name" value="Aldo_ket_red"/>
    <property type="match status" value="1"/>
</dbReference>
<dbReference type="InterPro" id="IPR050523">
    <property type="entry name" value="AKR_Detox_Biosynth"/>
</dbReference>
<evidence type="ECO:0000259" key="2">
    <source>
        <dbReference type="Pfam" id="PF00248"/>
    </source>
</evidence>
<dbReference type="Gene3D" id="3.20.20.100">
    <property type="entry name" value="NADP-dependent oxidoreductase domain"/>
    <property type="match status" value="1"/>
</dbReference>
<accession>A0A9P3FBH4</accession>
<dbReference type="GeneID" id="68285630"/>
<gene>
    <name evidence="3" type="ORF">CKM354_000005500</name>
</gene>
<keyword evidence="4" id="KW-1185">Reference proteome</keyword>
<dbReference type="SUPFAM" id="SSF51430">
    <property type="entry name" value="NAD(P)-linked oxidoreductase"/>
    <property type="match status" value="1"/>
</dbReference>